<keyword evidence="2" id="KW-1185">Reference proteome</keyword>
<feature type="non-terminal residue" evidence="1">
    <location>
        <position position="1"/>
    </location>
</feature>
<evidence type="ECO:0000313" key="2">
    <source>
        <dbReference type="Proteomes" id="UP000789920"/>
    </source>
</evidence>
<name>A0ACA9LE40_9GLOM</name>
<proteinExistence type="predicted"/>
<dbReference type="EMBL" id="CAJVQC010003345">
    <property type="protein sequence ID" value="CAG8525374.1"/>
    <property type="molecule type" value="Genomic_DNA"/>
</dbReference>
<comment type="caution">
    <text evidence="1">The sequence shown here is derived from an EMBL/GenBank/DDBJ whole genome shotgun (WGS) entry which is preliminary data.</text>
</comment>
<gene>
    <name evidence="1" type="ORF">RPERSI_LOCUS2894</name>
</gene>
<protein>
    <submittedName>
        <fullName evidence="1">24793_t:CDS:1</fullName>
    </submittedName>
</protein>
<reference evidence="1" key="1">
    <citation type="submission" date="2021-06" db="EMBL/GenBank/DDBJ databases">
        <authorList>
            <person name="Kallberg Y."/>
            <person name="Tangrot J."/>
            <person name="Rosling A."/>
        </authorList>
    </citation>
    <scope>NUCLEOTIDE SEQUENCE</scope>
    <source>
        <strain evidence="1">MA461A</strain>
    </source>
</reference>
<organism evidence="1 2">
    <name type="scientific">Racocetra persica</name>
    <dbReference type="NCBI Taxonomy" id="160502"/>
    <lineage>
        <taxon>Eukaryota</taxon>
        <taxon>Fungi</taxon>
        <taxon>Fungi incertae sedis</taxon>
        <taxon>Mucoromycota</taxon>
        <taxon>Glomeromycotina</taxon>
        <taxon>Glomeromycetes</taxon>
        <taxon>Diversisporales</taxon>
        <taxon>Gigasporaceae</taxon>
        <taxon>Racocetra</taxon>
    </lineage>
</organism>
<accession>A0ACA9LE40</accession>
<sequence length="296" mass="33442">SMLSRGPCPYATIACITCRKKHKKCSGAVTCANCAKYNLKCIFINSGKKRGPKPKSKAYIDPYNLMQAYSHEQEVHLILSEYFNNLNQEPRTSQSNSYNAITQETIFSQADLNADHTAAVNNQDTMQITFIDNMPLLLHNRELSNLLNSQYNDTQLFSVDPTQDNSPAQNIHNVTSEYFNTVIQNQLRTSRPNGYHTTTQQTTFSAQADLNADYTTTINNQDTMHINFIDNTPLLLHSRELSNLSNSQFSFDLLNSDGYHVHQYNGMPVSFIGSTQDNSPAPNIYFTSSEYFNNSN</sequence>
<evidence type="ECO:0000313" key="1">
    <source>
        <dbReference type="EMBL" id="CAG8525374.1"/>
    </source>
</evidence>
<dbReference type="Proteomes" id="UP000789920">
    <property type="component" value="Unassembled WGS sequence"/>
</dbReference>